<accession>A0A8T4J8Q2</accession>
<sequence length="208" mass="22430">RTAAAGAGDASPAGGRRGMSGQGAGQPVLRRLGSAEARAERERLLDLHDEVYAGTGDALEARESFAWFLDHWSARPDFAAVAATVGGRLVGYAYGAPLRAGSGWWDDVSPRPDEAFVAEDGGRTFALSELLVDQAHRGTGLAERLHRELLEGRPERRVALLVQAEHTRVVALYERWGYRPVGTCVPFDGAPSLLAMTRPLPLGDWLCQ</sequence>
<feature type="domain" description="N-acetyltransferase" evidence="2">
    <location>
        <begin position="27"/>
        <end position="201"/>
    </location>
</feature>
<evidence type="ECO:0000259" key="2">
    <source>
        <dbReference type="PROSITE" id="PS51186"/>
    </source>
</evidence>
<evidence type="ECO:0000256" key="1">
    <source>
        <dbReference type="SAM" id="MobiDB-lite"/>
    </source>
</evidence>
<gene>
    <name evidence="3" type="ORF">KDA82_34475</name>
</gene>
<feature type="compositionally biased region" description="Gly residues" evidence="1">
    <location>
        <begin position="15"/>
        <end position="24"/>
    </location>
</feature>
<dbReference type="Proteomes" id="UP000675554">
    <property type="component" value="Unassembled WGS sequence"/>
</dbReference>
<organism evidence="3 4">
    <name type="scientific">Streptomyces daliensis</name>
    <dbReference type="NCBI Taxonomy" id="299421"/>
    <lineage>
        <taxon>Bacteria</taxon>
        <taxon>Bacillati</taxon>
        <taxon>Actinomycetota</taxon>
        <taxon>Actinomycetes</taxon>
        <taxon>Kitasatosporales</taxon>
        <taxon>Streptomycetaceae</taxon>
        <taxon>Streptomyces</taxon>
    </lineage>
</organism>
<dbReference type="EMBL" id="JAGSMN010001157">
    <property type="protein sequence ID" value="MBR7678004.1"/>
    <property type="molecule type" value="Genomic_DNA"/>
</dbReference>
<feature type="region of interest" description="Disordered" evidence="1">
    <location>
        <begin position="1"/>
        <end position="28"/>
    </location>
</feature>
<dbReference type="Pfam" id="PF00583">
    <property type="entry name" value="Acetyltransf_1"/>
    <property type="match status" value="1"/>
</dbReference>
<dbReference type="PROSITE" id="PS51186">
    <property type="entry name" value="GNAT"/>
    <property type="match status" value="1"/>
</dbReference>
<proteinExistence type="predicted"/>
<feature type="non-terminal residue" evidence="3">
    <location>
        <position position="1"/>
    </location>
</feature>
<feature type="compositionally biased region" description="Low complexity" evidence="1">
    <location>
        <begin position="1"/>
        <end position="14"/>
    </location>
</feature>
<keyword evidence="4" id="KW-1185">Reference proteome</keyword>
<reference evidence="3" key="1">
    <citation type="submission" date="2021-04" db="EMBL/GenBank/DDBJ databases">
        <title>Sequencing of actinobacteria type strains.</title>
        <authorList>
            <person name="Nguyen G.-S."/>
            <person name="Wentzel A."/>
        </authorList>
    </citation>
    <scope>NUCLEOTIDE SEQUENCE</scope>
    <source>
        <strain evidence="3">DSM 42095</strain>
    </source>
</reference>
<dbReference type="SUPFAM" id="SSF55729">
    <property type="entry name" value="Acyl-CoA N-acyltransferases (Nat)"/>
    <property type="match status" value="1"/>
</dbReference>
<dbReference type="GO" id="GO:0016747">
    <property type="term" value="F:acyltransferase activity, transferring groups other than amino-acyl groups"/>
    <property type="evidence" value="ECO:0007669"/>
    <property type="project" value="InterPro"/>
</dbReference>
<dbReference type="InterPro" id="IPR000182">
    <property type="entry name" value="GNAT_dom"/>
</dbReference>
<dbReference type="Gene3D" id="3.40.630.30">
    <property type="match status" value="1"/>
</dbReference>
<name>A0A8T4J8Q2_9ACTN</name>
<protein>
    <submittedName>
        <fullName evidence="3">GNAT family N-acetyltransferase</fullName>
    </submittedName>
</protein>
<dbReference type="AlphaFoldDB" id="A0A8T4J8Q2"/>
<evidence type="ECO:0000313" key="4">
    <source>
        <dbReference type="Proteomes" id="UP000675554"/>
    </source>
</evidence>
<dbReference type="InterPro" id="IPR016181">
    <property type="entry name" value="Acyl_CoA_acyltransferase"/>
</dbReference>
<evidence type="ECO:0000313" key="3">
    <source>
        <dbReference type="EMBL" id="MBR7678004.1"/>
    </source>
</evidence>
<comment type="caution">
    <text evidence="3">The sequence shown here is derived from an EMBL/GenBank/DDBJ whole genome shotgun (WGS) entry which is preliminary data.</text>
</comment>